<accession>A0ABY5FS00</accession>
<feature type="compositionally biased region" description="Basic and acidic residues" evidence="1">
    <location>
        <begin position="1"/>
        <end position="11"/>
    </location>
</feature>
<keyword evidence="3" id="KW-1185">Reference proteome</keyword>
<protein>
    <submittedName>
        <fullName evidence="2">Uncharacterized protein</fullName>
    </submittedName>
</protein>
<feature type="region of interest" description="Disordered" evidence="1">
    <location>
        <begin position="1"/>
        <end position="30"/>
    </location>
</feature>
<sequence length="50" mass="5999">MRQYVEADIRTSDGANRSMESRLPKWMKQKQNREDVSRAIKRLEIVYEKG</sequence>
<reference evidence="2" key="1">
    <citation type="submission" date="2022-07" db="EMBL/GenBank/DDBJ databases">
        <title>Complete genome of CX2.</title>
        <authorList>
            <person name="Cao G."/>
        </authorList>
    </citation>
    <scope>NUCLEOTIDE SEQUENCE</scope>
    <source>
        <strain evidence="2">CX2</strain>
    </source>
</reference>
<gene>
    <name evidence="2" type="ORF">NMQ00_05160</name>
</gene>
<dbReference type="RefSeq" id="WP_255178227.1">
    <property type="nucleotide sequence ID" value="NZ_CP101462.1"/>
</dbReference>
<dbReference type="Proteomes" id="UP001060325">
    <property type="component" value="Chromosome"/>
</dbReference>
<evidence type="ECO:0000256" key="1">
    <source>
        <dbReference type="SAM" id="MobiDB-lite"/>
    </source>
</evidence>
<evidence type="ECO:0000313" key="2">
    <source>
        <dbReference type="EMBL" id="UTT43893.1"/>
    </source>
</evidence>
<dbReference type="EMBL" id="CP101462">
    <property type="protein sequence ID" value="UTT43893.1"/>
    <property type="molecule type" value="Genomic_DNA"/>
</dbReference>
<organism evidence="2 3">
    <name type="scientific">Exiguobacterium aurantiacum</name>
    <dbReference type="NCBI Taxonomy" id="33987"/>
    <lineage>
        <taxon>Bacteria</taxon>
        <taxon>Bacillati</taxon>
        <taxon>Bacillota</taxon>
        <taxon>Bacilli</taxon>
        <taxon>Bacillales</taxon>
        <taxon>Bacillales Family XII. Incertae Sedis</taxon>
        <taxon>Exiguobacterium</taxon>
    </lineage>
</organism>
<evidence type="ECO:0000313" key="3">
    <source>
        <dbReference type="Proteomes" id="UP001060325"/>
    </source>
</evidence>
<proteinExistence type="predicted"/>
<name>A0ABY5FS00_9BACL</name>